<sequence>MLDRILHEDDNISVRQNDNFGYFNDTRSLYPRTIIGDDSESTITSASTSTNATKMTSNTYNIFTSNNINNNNNSNRVYRSAYENYELERADNDSDSNKFFNHKKQFFILSSAGKPIYSLHGSDDILTVYSGIIQTIVSFFEFGNKNGKSERLKSIVCGKNKFLFLNKSPILLMTISLLNESDIELNQQLDFLYNFLLSTLSKPHIEKVFMRRDNFDLRKLLGRSDIACLDSICEDLSNFNNPGLIIGGLECLKLKYPTRHKLEKILLNNRSNNLLYGLLVGPEGKLITILRPQNHTLHTSDLQLLFSMIFKTNTFKTSSTSSGENNEVNDHFITSDEEFWVPLCLPKFNPNGFLYCYIKFFDLLNDEIMEKFGINKINKETIFNFDFSKISVILISAYKDSFFEMKKLGNNIIESINNSRSIYRELYKSIVGTQGSNGTTGLPSGRISTIDIPAPLIRHFIFKGKKNIQYVFPRINYYNYNYIDSNVNNNNNNNFNDEDDKVIKGQLMKLYSSLHSKLVINMLNFGAVNNKNARGKVSNEGNGNKSSDQLIGDFSIDSNGNFIIFERFKINEGKDSLIGIL</sequence>
<dbReference type="GO" id="GO:0006623">
    <property type="term" value="P:protein targeting to vacuole"/>
    <property type="evidence" value="ECO:0007669"/>
    <property type="project" value="UniProtKB-UniRule"/>
</dbReference>
<reference evidence="5" key="1">
    <citation type="submission" date="2023-04" db="EMBL/GenBank/DDBJ databases">
        <title>Candida boidinii NBRC 10035.</title>
        <authorList>
            <person name="Ichikawa N."/>
            <person name="Sato H."/>
            <person name="Tonouchi N."/>
        </authorList>
    </citation>
    <scope>NUCLEOTIDE SEQUENCE</scope>
    <source>
        <strain evidence="5">NBRC 10035</strain>
    </source>
</reference>
<comment type="similarity">
    <text evidence="1 2">Belongs to the MON1/SAND family.</text>
</comment>
<evidence type="ECO:0000313" key="5">
    <source>
        <dbReference type="EMBL" id="GME78428.1"/>
    </source>
</evidence>
<dbReference type="Proteomes" id="UP001165120">
    <property type="component" value="Unassembled WGS sequence"/>
</dbReference>
<dbReference type="GO" id="GO:0006914">
    <property type="term" value="P:autophagy"/>
    <property type="evidence" value="ECO:0007669"/>
    <property type="project" value="UniProtKB-UniRule"/>
</dbReference>
<protein>
    <recommendedName>
        <fullName evidence="2">Vacuolar fusion protein MON1</fullName>
    </recommendedName>
</protein>
<dbReference type="InterPro" id="IPR043971">
    <property type="entry name" value="FUZ/MON1/HPS1_longin_2"/>
</dbReference>
<dbReference type="InterPro" id="IPR004353">
    <property type="entry name" value="Mon1"/>
</dbReference>
<dbReference type="PANTHER" id="PTHR13027:SF7">
    <property type="entry name" value="VACUOLAR FUSION PROTEIN MON1 HOMOLOG"/>
    <property type="match status" value="1"/>
</dbReference>
<keyword evidence="2" id="KW-0072">Autophagy</keyword>
<keyword evidence="6" id="KW-1185">Reference proteome</keyword>
<dbReference type="PANTHER" id="PTHR13027">
    <property type="entry name" value="SAND PROTEIN-RELATED"/>
    <property type="match status" value="1"/>
</dbReference>
<keyword evidence="2" id="KW-0653">Protein transport</keyword>
<dbReference type="AlphaFoldDB" id="A0A9W6WJS6"/>
<keyword evidence="2" id="KW-0967">Endosome</keyword>
<feature type="domain" description="FUZ/MON1/HPS1 second Longin" evidence="4">
    <location>
        <begin position="273"/>
        <end position="412"/>
    </location>
</feature>
<accession>A0A9W6WJS6</accession>
<comment type="subcellular location">
    <subcellularLocation>
        <location evidence="2">Endosome</location>
        <location evidence="2">Multivesicular body membrane</location>
        <topology evidence="2">Peripheral membrane protein</topology>
    </subcellularLocation>
    <subcellularLocation>
        <location evidence="2">Prevacuolar compartment membrane</location>
        <topology evidence="2">Peripheral membrane protein</topology>
    </subcellularLocation>
    <subcellularLocation>
        <location evidence="2">Vacuole membrane</location>
        <topology evidence="2">Peripheral membrane protein</topology>
    </subcellularLocation>
</comment>
<dbReference type="GO" id="GO:0035658">
    <property type="term" value="C:Mon1-Ccz1 complex"/>
    <property type="evidence" value="ECO:0007669"/>
    <property type="project" value="TreeGrafter"/>
</dbReference>
<comment type="function">
    <text evidence="2">Required for multiple vacuole delivery pathways including the cytoplasm to vacuole transport (Cvt), autophagy, pexophagy and endocytosis.</text>
</comment>
<feature type="domain" description="FUZ/MON1/HPS1 first Longin" evidence="3">
    <location>
        <begin position="104"/>
        <end position="231"/>
    </location>
</feature>
<proteinExistence type="inferred from homology"/>
<name>A0A9W6WJS6_CANBO</name>
<organism evidence="5 6">
    <name type="scientific">Candida boidinii</name>
    <name type="common">Yeast</name>
    <dbReference type="NCBI Taxonomy" id="5477"/>
    <lineage>
        <taxon>Eukaryota</taxon>
        <taxon>Fungi</taxon>
        <taxon>Dikarya</taxon>
        <taxon>Ascomycota</taxon>
        <taxon>Saccharomycotina</taxon>
        <taxon>Pichiomycetes</taxon>
        <taxon>Pichiales</taxon>
        <taxon>Pichiaceae</taxon>
        <taxon>Ogataea</taxon>
        <taxon>Ogataea/Candida clade</taxon>
    </lineage>
</organism>
<gene>
    <name evidence="5" type="ORF">Cboi02_000581900</name>
</gene>
<dbReference type="GO" id="GO:0016192">
    <property type="term" value="P:vesicle-mediated transport"/>
    <property type="evidence" value="ECO:0007669"/>
    <property type="project" value="InterPro"/>
</dbReference>
<keyword evidence="2" id="KW-0813">Transport</keyword>
<dbReference type="EMBL" id="BSXN01003080">
    <property type="protein sequence ID" value="GME78428.1"/>
    <property type="molecule type" value="Genomic_DNA"/>
</dbReference>
<dbReference type="Pfam" id="PF19036">
    <property type="entry name" value="Fuz_longin_1"/>
    <property type="match status" value="1"/>
</dbReference>
<keyword evidence="2" id="KW-0472">Membrane</keyword>
<evidence type="ECO:0000259" key="4">
    <source>
        <dbReference type="Pfam" id="PF19037"/>
    </source>
</evidence>
<dbReference type="Pfam" id="PF19037">
    <property type="entry name" value="Fuz_longin_2"/>
    <property type="match status" value="1"/>
</dbReference>
<comment type="caution">
    <text evidence="5">The sequence shown here is derived from an EMBL/GenBank/DDBJ whole genome shotgun (WGS) entry which is preliminary data.</text>
</comment>
<keyword evidence="2" id="KW-0926">Vacuole</keyword>
<dbReference type="InterPro" id="IPR043972">
    <property type="entry name" value="FUZ/MON1/HPS1_longin_1"/>
</dbReference>
<evidence type="ECO:0000259" key="3">
    <source>
        <dbReference type="Pfam" id="PF19036"/>
    </source>
</evidence>
<evidence type="ECO:0000256" key="2">
    <source>
        <dbReference type="RuleBase" id="RU367048"/>
    </source>
</evidence>
<dbReference type="PRINTS" id="PR01546">
    <property type="entry name" value="YEAST73DUF"/>
</dbReference>
<dbReference type="GO" id="GO:0000329">
    <property type="term" value="C:fungal-type vacuole membrane"/>
    <property type="evidence" value="ECO:0007669"/>
    <property type="project" value="TreeGrafter"/>
</dbReference>
<evidence type="ECO:0000313" key="6">
    <source>
        <dbReference type="Proteomes" id="UP001165120"/>
    </source>
</evidence>
<evidence type="ECO:0000256" key="1">
    <source>
        <dbReference type="ARBA" id="ARBA00008968"/>
    </source>
</evidence>
<dbReference type="GO" id="GO:0032585">
    <property type="term" value="C:multivesicular body membrane"/>
    <property type="evidence" value="ECO:0007669"/>
    <property type="project" value="UniProtKB-SubCell"/>
</dbReference>